<evidence type="ECO:0000256" key="2">
    <source>
        <dbReference type="ARBA" id="ARBA00022679"/>
    </source>
</evidence>
<reference evidence="4 5" key="1">
    <citation type="submission" date="2016-03" db="EMBL/GenBank/DDBJ databases">
        <authorList>
            <consortium name="Pathogen Informatics"/>
        </authorList>
    </citation>
    <scope>NUCLEOTIDE SEQUENCE [LARGE SCALE GENOMIC DNA]</scope>
    <source>
        <strain evidence="4 5">NCTC13364</strain>
    </source>
</reference>
<dbReference type="SUPFAM" id="SSF53335">
    <property type="entry name" value="S-adenosyl-L-methionine-dependent methyltransferases"/>
    <property type="match status" value="1"/>
</dbReference>
<accession>A0A157NL04</accession>
<feature type="domain" description="Methyltransferase" evidence="3">
    <location>
        <begin position="43"/>
        <end position="139"/>
    </location>
</feature>
<dbReference type="EMBL" id="FKBS01000014">
    <property type="protein sequence ID" value="SAI21953.1"/>
    <property type="molecule type" value="Genomic_DNA"/>
</dbReference>
<keyword evidence="1 4" id="KW-0489">Methyltransferase</keyword>
<dbReference type="GO" id="GO:0032259">
    <property type="term" value="P:methylation"/>
    <property type="evidence" value="ECO:0007669"/>
    <property type="project" value="UniProtKB-KW"/>
</dbReference>
<dbReference type="InterPro" id="IPR051052">
    <property type="entry name" value="Diverse_substrate_MTase"/>
</dbReference>
<evidence type="ECO:0000259" key="3">
    <source>
        <dbReference type="Pfam" id="PF13649"/>
    </source>
</evidence>
<dbReference type="RefSeq" id="WP_066410625.1">
    <property type="nucleotide sequence ID" value="NZ_FKBS01000014.1"/>
</dbReference>
<gene>
    <name evidence="4" type="ORF">SAMEA1982600_01756</name>
</gene>
<dbReference type="OrthoDB" id="116799at2"/>
<keyword evidence="2" id="KW-0808">Transferase</keyword>
<dbReference type="Proteomes" id="UP000077037">
    <property type="component" value="Unassembled WGS sequence"/>
</dbReference>
<dbReference type="PANTHER" id="PTHR44942">
    <property type="entry name" value="METHYLTRANSF_11 DOMAIN-CONTAINING PROTEIN"/>
    <property type="match status" value="1"/>
</dbReference>
<evidence type="ECO:0000313" key="5">
    <source>
        <dbReference type="Proteomes" id="UP000077037"/>
    </source>
</evidence>
<dbReference type="GO" id="GO:0008168">
    <property type="term" value="F:methyltransferase activity"/>
    <property type="evidence" value="ECO:0007669"/>
    <property type="project" value="UniProtKB-KW"/>
</dbReference>
<dbReference type="InterPro" id="IPR029063">
    <property type="entry name" value="SAM-dependent_MTases_sf"/>
</dbReference>
<organism evidence="4 5">
    <name type="scientific">Bordetella ansorpii</name>
    <dbReference type="NCBI Taxonomy" id="288768"/>
    <lineage>
        <taxon>Bacteria</taxon>
        <taxon>Pseudomonadati</taxon>
        <taxon>Pseudomonadota</taxon>
        <taxon>Betaproteobacteria</taxon>
        <taxon>Burkholderiales</taxon>
        <taxon>Alcaligenaceae</taxon>
        <taxon>Bordetella</taxon>
    </lineage>
</organism>
<sequence length="193" mass="22184">MTDFDAMYRLESDPWRLRTEWYERRKLDLLMACLPRQRYGQALDLGCGEGEAVRRLASRCDRVYAVDGSDAAVARCRQWIEQSGSTHVSAHALQLPWQWPAGTLDSTDLIVVSELAYYLDDRDLDVFVGQCLRCLAPGGDWVMCHYTEDFHDRRQATSRVHSRVDALSGFGRIVMHEDARFRLDVWRKPGGAE</sequence>
<name>A0A157NL04_9BORD</name>
<dbReference type="InterPro" id="IPR041698">
    <property type="entry name" value="Methyltransf_25"/>
</dbReference>
<dbReference type="AlphaFoldDB" id="A0A157NL04"/>
<dbReference type="Gene3D" id="3.40.50.150">
    <property type="entry name" value="Vaccinia Virus protein VP39"/>
    <property type="match status" value="1"/>
</dbReference>
<protein>
    <submittedName>
        <fullName evidence="4">16S RNA G1207 methylase RsmC</fullName>
    </submittedName>
</protein>
<dbReference type="PANTHER" id="PTHR44942:SF4">
    <property type="entry name" value="METHYLTRANSFERASE TYPE 11 DOMAIN-CONTAINING PROTEIN"/>
    <property type="match status" value="1"/>
</dbReference>
<dbReference type="CDD" id="cd02440">
    <property type="entry name" value="AdoMet_MTases"/>
    <property type="match status" value="1"/>
</dbReference>
<proteinExistence type="predicted"/>
<evidence type="ECO:0000313" key="4">
    <source>
        <dbReference type="EMBL" id="SAI21953.1"/>
    </source>
</evidence>
<evidence type="ECO:0000256" key="1">
    <source>
        <dbReference type="ARBA" id="ARBA00022603"/>
    </source>
</evidence>
<dbReference type="Pfam" id="PF13649">
    <property type="entry name" value="Methyltransf_25"/>
    <property type="match status" value="1"/>
</dbReference>